<evidence type="ECO:0000313" key="10">
    <source>
        <dbReference type="EMBL" id="TYR31522.1"/>
    </source>
</evidence>
<dbReference type="Gene3D" id="3.40.50.1240">
    <property type="entry name" value="Phosphoglycerate mutase-like"/>
    <property type="match status" value="1"/>
</dbReference>
<keyword evidence="2 5" id="KW-0312">Gluconeogenesis</keyword>
<keyword evidence="3 5" id="KW-0324">Glycolysis</keyword>
<dbReference type="EC" id="5.4.2.11" evidence="5 9"/>
<comment type="similarity">
    <text evidence="1 5">Belongs to the phosphoglycerate mutase family. BPG-dependent PGAM subfamily.</text>
</comment>
<dbReference type="PANTHER" id="PTHR11931">
    <property type="entry name" value="PHOSPHOGLYCERATE MUTASE"/>
    <property type="match status" value="1"/>
</dbReference>
<comment type="subunit">
    <text evidence="5">Homodimer.</text>
</comment>
<dbReference type="HAMAP" id="MF_01039">
    <property type="entry name" value="PGAM_GpmA"/>
    <property type="match status" value="1"/>
</dbReference>
<accession>A0A5D4GTY5</accession>
<dbReference type="AlphaFoldDB" id="A0A5D4GTY5"/>
<organism evidence="10 11">
    <name type="scientific">Neoaquamicrobium microcysteis</name>
    <dbReference type="NCBI Taxonomy" id="2682781"/>
    <lineage>
        <taxon>Bacteria</taxon>
        <taxon>Pseudomonadati</taxon>
        <taxon>Pseudomonadota</taxon>
        <taxon>Alphaproteobacteria</taxon>
        <taxon>Hyphomicrobiales</taxon>
        <taxon>Phyllobacteriaceae</taxon>
        <taxon>Neoaquamicrobium</taxon>
    </lineage>
</organism>
<evidence type="ECO:0000256" key="1">
    <source>
        <dbReference type="ARBA" id="ARBA00006717"/>
    </source>
</evidence>
<evidence type="ECO:0000256" key="5">
    <source>
        <dbReference type="HAMAP-Rule" id="MF_01039"/>
    </source>
</evidence>
<feature type="binding site" evidence="5 7">
    <location>
        <begin position="9"/>
        <end position="16"/>
    </location>
    <ligand>
        <name>substrate</name>
    </ligand>
</feature>
<dbReference type="InterPro" id="IPR005952">
    <property type="entry name" value="Phosphogly_mut1"/>
</dbReference>
<dbReference type="OrthoDB" id="9781415at2"/>
<evidence type="ECO:0000313" key="11">
    <source>
        <dbReference type="Proteomes" id="UP000323258"/>
    </source>
</evidence>
<dbReference type="Proteomes" id="UP000323258">
    <property type="component" value="Unassembled WGS sequence"/>
</dbReference>
<reference evidence="10 11" key="1">
    <citation type="submission" date="2019-08" db="EMBL/GenBank/DDBJ databases">
        <authorList>
            <person name="Seo Y.L."/>
        </authorList>
    </citation>
    <scope>NUCLEOTIDE SEQUENCE [LARGE SCALE GENOMIC DNA]</scope>
    <source>
        <strain evidence="10 11">MaA-C15</strain>
    </source>
</reference>
<dbReference type="UniPathway" id="UPA00109">
    <property type="reaction ID" value="UER00186"/>
</dbReference>
<evidence type="ECO:0000256" key="2">
    <source>
        <dbReference type="ARBA" id="ARBA00022432"/>
    </source>
</evidence>
<dbReference type="InterPro" id="IPR001345">
    <property type="entry name" value="PG/BPGM_mutase_AS"/>
</dbReference>
<reference evidence="10 11" key="2">
    <citation type="submission" date="2019-09" db="EMBL/GenBank/DDBJ databases">
        <title>Mesorhizobium sp. MaA-C15 isolated from Microcystis aeruginosa.</title>
        <authorList>
            <person name="Jeong S.E."/>
            <person name="Jin H.M."/>
            <person name="Jeon C.O."/>
        </authorList>
    </citation>
    <scope>NUCLEOTIDE SEQUENCE [LARGE SCALE GENOMIC DNA]</scope>
    <source>
        <strain evidence="10 11">MaA-C15</strain>
    </source>
</reference>
<evidence type="ECO:0000256" key="3">
    <source>
        <dbReference type="ARBA" id="ARBA00023152"/>
    </source>
</evidence>
<dbReference type="InterPro" id="IPR029033">
    <property type="entry name" value="His_PPase_superfam"/>
</dbReference>
<sequence length="206" mass="22591">MSGTLVLVRHGQSEWNLKNLFTGWRDPGLTEQGHAEAKAAGAKLAARGLKFDIAYTSDLGRAQVTCQHILDAVGQPDLETVRNLALNERDYGDLSGLNKDDARARWGEEQVHVWRRSYDIQPPGGESLRDTGARVWPYYMHVIQPHVLRGETVLVAAHGNSLRALIMALDGLTGEDVIKVELGTGVPIVYRLNADSTVASKEILEG</sequence>
<feature type="binding site" evidence="5 7">
    <location>
        <position position="99"/>
    </location>
    <ligand>
        <name>substrate</name>
    </ligand>
</feature>
<dbReference type="RefSeq" id="WP_148915493.1">
    <property type="nucleotide sequence ID" value="NZ_VSZS01000064.1"/>
</dbReference>
<dbReference type="Pfam" id="PF00300">
    <property type="entry name" value="His_Phos_1"/>
    <property type="match status" value="1"/>
</dbReference>
<dbReference type="PROSITE" id="PS00175">
    <property type="entry name" value="PG_MUTASE"/>
    <property type="match status" value="1"/>
</dbReference>
<feature type="binding site" evidence="5 7">
    <location>
        <begin position="22"/>
        <end position="23"/>
    </location>
    <ligand>
        <name>substrate</name>
    </ligand>
</feature>
<proteinExistence type="inferred from homology"/>
<comment type="function">
    <text evidence="5 9">Catalyzes the interconversion of 2-phosphoglycerate and 3-phosphoglycerate.</text>
</comment>
<dbReference type="PIRSF" id="PIRSF000709">
    <property type="entry name" value="6PFK_2-Ptase"/>
    <property type="match status" value="1"/>
</dbReference>
<dbReference type="GO" id="GO:0006096">
    <property type="term" value="P:glycolytic process"/>
    <property type="evidence" value="ECO:0007669"/>
    <property type="project" value="UniProtKB-UniRule"/>
</dbReference>
<feature type="site" description="Transition state stabilizer" evidence="5 8">
    <location>
        <position position="158"/>
    </location>
</feature>
<evidence type="ECO:0000256" key="7">
    <source>
        <dbReference type="PIRSR" id="PIRSR613078-2"/>
    </source>
</evidence>
<dbReference type="GO" id="GO:0006094">
    <property type="term" value="P:gluconeogenesis"/>
    <property type="evidence" value="ECO:0007669"/>
    <property type="project" value="UniProtKB-UniRule"/>
</dbReference>
<comment type="pathway">
    <text evidence="5 9">Carbohydrate degradation; glycolysis; pyruvate from D-glyceraldehyde 3-phosphate: step 3/5.</text>
</comment>
<keyword evidence="11" id="KW-1185">Reference proteome</keyword>
<dbReference type="InterPro" id="IPR013078">
    <property type="entry name" value="His_Pase_superF_clade-1"/>
</dbReference>
<dbReference type="NCBIfam" id="TIGR01258">
    <property type="entry name" value="pgm_1"/>
    <property type="match status" value="1"/>
</dbReference>
<evidence type="ECO:0000256" key="6">
    <source>
        <dbReference type="PIRSR" id="PIRSR613078-1"/>
    </source>
</evidence>
<evidence type="ECO:0000256" key="4">
    <source>
        <dbReference type="ARBA" id="ARBA00023235"/>
    </source>
</evidence>
<dbReference type="EMBL" id="VSZS01000064">
    <property type="protein sequence ID" value="TYR31522.1"/>
    <property type="molecule type" value="Genomic_DNA"/>
</dbReference>
<feature type="binding site" evidence="5 7">
    <location>
        <begin position="159"/>
        <end position="160"/>
    </location>
    <ligand>
        <name>substrate</name>
    </ligand>
</feature>
<feature type="binding site" evidence="5 7">
    <location>
        <begin position="88"/>
        <end position="91"/>
    </location>
    <ligand>
        <name>substrate</name>
    </ligand>
</feature>
<evidence type="ECO:0000256" key="8">
    <source>
        <dbReference type="PIRSR" id="PIRSR613078-3"/>
    </source>
</evidence>
<dbReference type="CDD" id="cd07067">
    <property type="entry name" value="HP_PGM_like"/>
    <property type="match status" value="1"/>
</dbReference>
<protein>
    <recommendedName>
        <fullName evidence="5 9">2,3-bisphosphoglycerate-dependent phosphoglycerate mutase</fullName>
        <shortName evidence="5">BPG-dependent PGAM</shortName>
        <shortName evidence="5">PGAM</shortName>
        <shortName evidence="5">Phosphoglyceromutase</shortName>
        <shortName evidence="5">dPGM</shortName>
        <ecNumber evidence="5 9">5.4.2.11</ecNumber>
    </recommendedName>
</protein>
<feature type="binding site" evidence="5 7">
    <location>
        <position position="61"/>
    </location>
    <ligand>
        <name>substrate</name>
    </ligand>
</feature>
<feature type="active site" description="Proton donor/acceptor" evidence="5 6">
    <location>
        <position position="88"/>
    </location>
</feature>
<feature type="active site" description="Tele-phosphohistidine intermediate" evidence="5 6">
    <location>
        <position position="10"/>
    </location>
</feature>
<dbReference type="NCBIfam" id="NF002339">
    <property type="entry name" value="PRK01295.1"/>
    <property type="match status" value="1"/>
</dbReference>
<evidence type="ECO:0000256" key="9">
    <source>
        <dbReference type="RuleBase" id="RU004512"/>
    </source>
</evidence>
<feature type="binding site" evidence="5 7">
    <location>
        <begin position="115"/>
        <end position="116"/>
    </location>
    <ligand>
        <name>substrate</name>
    </ligand>
</feature>
<dbReference type="SMART" id="SM00855">
    <property type="entry name" value="PGAM"/>
    <property type="match status" value="1"/>
</dbReference>
<gene>
    <name evidence="5" type="primary">gpmA</name>
    <name evidence="10" type="ORF">FY036_14710</name>
</gene>
<comment type="catalytic activity">
    <reaction evidence="5 9">
        <text>(2R)-2-phosphoglycerate = (2R)-3-phosphoglycerate</text>
        <dbReference type="Rhea" id="RHEA:15901"/>
        <dbReference type="ChEBI" id="CHEBI:58272"/>
        <dbReference type="ChEBI" id="CHEBI:58289"/>
        <dbReference type="EC" id="5.4.2.11"/>
    </reaction>
</comment>
<dbReference type="GO" id="GO:0004619">
    <property type="term" value="F:phosphoglycerate mutase activity"/>
    <property type="evidence" value="ECO:0007669"/>
    <property type="project" value="UniProtKB-UniRule"/>
</dbReference>
<keyword evidence="4 5" id="KW-0413">Isomerase</keyword>
<dbReference type="SUPFAM" id="SSF53254">
    <property type="entry name" value="Phosphoglycerate mutase-like"/>
    <property type="match status" value="1"/>
</dbReference>
<name>A0A5D4GTY5_9HYPH</name>
<comment type="caution">
    <text evidence="10">The sequence shown here is derived from an EMBL/GenBank/DDBJ whole genome shotgun (WGS) entry which is preliminary data.</text>
</comment>